<dbReference type="Proteomes" id="UP001055811">
    <property type="component" value="Linkage Group LG07"/>
</dbReference>
<reference evidence="2" key="1">
    <citation type="journal article" date="2022" name="Mol. Ecol. Resour.">
        <title>The genomes of chicory, endive, great burdock and yacon provide insights into Asteraceae palaeo-polyploidization history and plant inulin production.</title>
        <authorList>
            <person name="Fan W."/>
            <person name="Wang S."/>
            <person name="Wang H."/>
            <person name="Wang A."/>
            <person name="Jiang F."/>
            <person name="Liu H."/>
            <person name="Zhao H."/>
            <person name="Xu D."/>
            <person name="Zhang Y."/>
        </authorList>
    </citation>
    <scope>NUCLEOTIDE SEQUENCE [LARGE SCALE GENOMIC DNA]</scope>
    <source>
        <strain evidence="2">cv. Punajuju</strain>
    </source>
</reference>
<gene>
    <name evidence="1" type="ORF">L2E82_37644</name>
</gene>
<evidence type="ECO:0000313" key="1">
    <source>
        <dbReference type="EMBL" id="KAI3708474.1"/>
    </source>
</evidence>
<keyword evidence="2" id="KW-1185">Reference proteome</keyword>
<accession>A0ACB9AFU3</accession>
<evidence type="ECO:0000313" key="2">
    <source>
        <dbReference type="Proteomes" id="UP001055811"/>
    </source>
</evidence>
<proteinExistence type="predicted"/>
<comment type="caution">
    <text evidence="1">The sequence shown here is derived from an EMBL/GenBank/DDBJ whole genome shotgun (WGS) entry which is preliminary data.</text>
</comment>
<name>A0ACB9AFU3_CICIN</name>
<dbReference type="EMBL" id="CM042015">
    <property type="protein sequence ID" value="KAI3708474.1"/>
    <property type="molecule type" value="Genomic_DNA"/>
</dbReference>
<organism evidence="1 2">
    <name type="scientific">Cichorium intybus</name>
    <name type="common">Chicory</name>
    <dbReference type="NCBI Taxonomy" id="13427"/>
    <lineage>
        <taxon>Eukaryota</taxon>
        <taxon>Viridiplantae</taxon>
        <taxon>Streptophyta</taxon>
        <taxon>Embryophyta</taxon>
        <taxon>Tracheophyta</taxon>
        <taxon>Spermatophyta</taxon>
        <taxon>Magnoliopsida</taxon>
        <taxon>eudicotyledons</taxon>
        <taxon>Gunneridae</taxon>
        <taxon>Pentapetalae</taxon>
        <taxon>asterids</taxon>
        <taxon>campanulids</taxon>
        <taxon>Asterales</taxon>
        <taxon>Asteraceae</taxon>
        <taxon>Cichorioideae</taxon>
        <taxon>Cichorieae</taxon>
        <taxon>Cichoriinae</taxon>
        <taxon>Cichorium</taxon>
    </lineage>
</organism>
<sequence length="162" mass="19094">MSTTDLDERLNNLYVTLKTFDLPIERWKLEGLAHHNIAKNEFVKDVCYLNNGLITKGVVAKLLQHGRDTAPWVWQSHEDCTLPQIREFCRWLKIEDEKRLIYKARREAMYLDLLKVDSMYLTLFQVGEQTPIDIAFVDAMEKKLQDYKDRMSTSATFGYNKE</sequence>
<protein>
    <submittedName>
        <fullName evidence="1">Uncharacterized protein</fullName>
    </submittedName>
</protein>
<reference evidence="1 2" key="2">
    <citation type="journal article" date="2022" name="Mol. Ecol. Resour.">
        <title>The genomes of chicory, endive, great burdock and yacon provide insights into Asteraceae paleo-polyploidization history and plant inulin production.</title>
        <authorList>
            <person name="Fan W."/>
            <person name="Wang S."/>
            <person name="Wang H."/>
            <person name="Wang A."/>
            <person name="Jiang F."/>
            <person name="Liu H."/>
            <person name="Zhao H."/>
            <person name="Xu D."/>
            <person name="Zhang Y."/>
        </authorList>
    </citation>
    <scope>NUCLEOTIDE SEQUENCE [LARGE SCALE GENOMIC DNA]</scope>
    <source>
        <strain evidence="2">cv. Punajuju</strain>
        <tissue evidence="1">Leaves</tissue>
    </source>
</reference>